<evidence type="ECO:0000313" key="3">
    <source>
        <dbReference type="EMBL" id="RTE67310.1"/>
    </source>
</evidence>
<keyword evidence="1" id="KW-0732">Signal</keyword>
<comment type="caution">
    <text evidence="3">The sequence shown here is derived from an EMBL/GenBank/DDBJ whole genome shotgun (WGS) entry which is preliminary data.</text>
</comment>
<organism evidence="3 4">
    <name type="scientific">Amphritea opalescens</name>
    <dbReference type="NCBI Taxonomy" id="2490544"/>
    <lineage>
        <taxon>Bacteria</taxon>
        <taxon>Pseudomonadati</taxon>
        <taxon>Pseudomonadota</taxon>
        <taxon>Gammaproteobacteria</taxon>
        <taxon>Oceanospirillales</taxon>
        <taxon>Oceanospirillaceae</taxon>
        <taxon>Amphritea</taxon>
    </lineage>
</organism>
<dbReference type="Proteomes" id="UP000283087">
    <property type="component" value="Unassembled WGS sequence"/>
</dbReference>
<reference evidence="3 4" key="1">
    <citation type="submission" date="2018-11" db="EMBL/GenBank/DDBJ databases">
        <title>The draft genome sequence of Amphritea opalescens ANRC-JH13T.</title>
        <authorList>
            <person name="Fang Z."/>
            <person name="Zhang Y."/>
            <person name="Han X."/>
        </authorList>
    </citation>
    <scope>NUCLEOTIDE SEQUENCE [LARGE SCALE GENOMIC DNA]</scope>
    <source>
        <strain evidence="3 4">ANRC-JH13</strain>
    </source>
</reference>
<evidence type="ECO:0000256" key="1">
    <source>
        <dbReference type="SAM" id="SignalP"/>
    </source>
</evidence>
<keyword evidence="4" id="KW-1185">Reference proteome</keyword>
<dbReference type="RefSeq" id="WP_126157277.1">
    <property type="nucleotide sequence ID" value="NZ_RQXW01000002.1"/>
</dbReference>
<protein>
    <submittedName>
        <fullName evidence="3">Glycine betaine ABC transporter substrate-binding protein</fullName>
    </submittedName>
</protein>
<accession>A0A430KUZ7</accession>
<dbReference type="EMBL" id="RQXW01000002">
    <property type="protein sequence ID" value="RTE67310.1"/>
    <property type="molecule type" value="Genomic_DNA"/>
</dbReference>
<dbReference type="AlphaFoldDB" id="A0A430KUZ7"/>
<proteinExistence type="predicted"/>
<feature type="chain" id="PRO_5019129278" evidence="1">
    <location>
        <begin position="24"/>
        <end position="292"/>
    </location>
</feature>
<dbReference type="Gene3D" id="3.40.190.120">
    <property type="entry name" value="Osmoprotection protein (prox), domain 2"/>
    <property type="match status" value="1"/>
</dbReference>
<dbReference type="GO" id="GO:0043190">
    <property type="term" value="C:ATP-binding cassette (ABC) transporter complex"/>
    <property type="evidence" value="ECO:0007669"/>
    <property type="project" value="InterPro"/>
</dbReference>
<dbReference type="SUPFAM" id="SSF53850">
    <property type="entry name" value="Periplasmic binding protein-like II"/>
    <property type="match status" value="1"/>
</dbReference>
<dbReference type="OrthoDB" id="9781705at2"/>
<dbReference type="CDD" id="cd13611">
    <property type="entry name" value="PBP2_YehZ"/>
    <property type="match status" value="1"/>
</dbReference>
<dbReference type="InterPro" id="IPR007210">
    <property type="entry name" value="ABC_Gly_betaine_transp_sub-bd"/>
</dbReference>
<feature type="domain" description="ABC-type glycine betaine transport system substrate-binding" evidence="2">
    <location>
        <begin position="25"/>
        <end position="288"/>
    </location>
</feature>
<evidence type="ECO:0000313" key="4">
    <source>
        <dbReference type="Proteomes" id="UP000283087"/>
    </source>
</evidence>
<dbReference type="Gene3D" id="3.40.190.10">
    <property type="entry name" value="Periplasmic binding protein-like II"/>
    <property type="match status" value="1"/>
</dbReference>
<gene>
    <name evidence="3" type="ORF">EH243_03665</name>
</gene>
<name>A0A430KUZ7_9GAMM</name>
<sequence length="292" mass="32421">MLIKKSLKLIAIFCMFLSSISQANELVVGGKGYTEQLLIAEMTTQLLEKAGYSIKQTTGMGGSLLRKAMVNGQIDVYWEYTGTSLITYNKVKERLSPEDTYERVKTLDAKKGIVWLTPSKANNTYALARRKGDHTDLNSISELAATYKSGTELKMGVSAEFTKRADGLIGLQKTYGFRMKRKNVVPMQTGLVYDALHNGEVDIAMIFATDGRISAFGFEVLEDDLQFFPSYALTPTIRKEVLDANPELSGLLNELSGKLDDKTMQRLNGEVAVNNKSIREVSSSFLKEVKLI</sequence>
<feature type="signal peptide" evidence="1">
    <location>
        <begin position="1"/>
        <end position="23"/>
    </location>
</feature>
<dbReference type="GO" id="GO:0022857">
    <property type="term" value="F:transmembrane transporter activity"/>
    <property type="evidence" value="ECO:0007669"/>
    <property type="project" value="InterPro"/>
</dbReference>
<evidence type="ECO:0000259" key="2">
    <source>
        <dbReference type="Pfam" id="PF04069"/>
    </source>
</evidence>
<dbReference type="Pfam" id="PF04069">
    <property type="entry name" value="OpuAC"/>
    <property type="match status" value="1"/>
</dbReference>